<dbReference type="InterPro" id="IPR050460">
    <property type="entry name" value="Distal-less_Homeobox_TF"/>
</dbReference>
<evidence type="ECO:0000256" key="4">
    <source>
        <dbReference type="PROSITE-ProRule" id="PRU00108"/>
    </source>
</evidence>
<reference evidence="8" key="2">
    <citation type="submission" date="2025-09" db="UniProtKB">
        <authorList>
            <consortium name="Ensembl"/>
        </authorList>
    </citation>
    <scope>IDENTIFICATION</scope>
</reference>
<reference evidence="8" key="1">
    <citation type="submission" date="2025-08" db="UniProtKB">
        <authorList>
            <consortium name="Ensembl"/>
        </authorList>
    </citation>
    <scope>IDENTIFICATION</scope>
</reference>
<accession>A0A3P9DH79</accession>
<dbReference type="AlphaFoldDB" id="A0A3P9DH79"/>
<dbReference type="PROSITE" id="PS50071">
    <property type="entry name" value="HOMEOBOX_2"/>
    <property type="match status" value="1"/>
</dbReference>
<dbReference type="Gene3D" id="1.10.10.60">
    <property type="entry name" value="Homeodomain-like"/>
    <property type="match status" value="1"/>
</dbReference>
<organism evidence="8 9">
    <name type="scientific">Maylandia zebra</name>
    <name type="common">zebra mbuna</name>
    <dbReference type="NCBI Taxonomy" id="106582"/>
    <lineage>
        <taxon>Eukaryota</taxon>
        <taxon>Metazoa</taxon>
        <taxon>Chordata</taxon>
        <taxon>Craniata</taxon>
        <taxon>Vertebrata</taxon>
        <taxon>Euteleostomi</taxon>
        <taxon>Actinopterygii</taxon>
        <taxon>Neopterygii</taxon>
        <taxon>Teleostei</taxon>
        <taxon>Neoteleostei</taxon>
        <taxon>Acanthomorphata</taxon>
        <taxon>Ovalentaria</taxon>
        <taxon>Cichlomorphae</taxon>
        <taxon>Cichliformes</taxon>
        <taxon>Cichlidae</taxon>
        <taxon>African cichlids</taxon>
        <taxon>Pseudocrenilabrinae</taxon>
        <taxon>Haplochromini</taxon>
        <taxon>Maylandia</taxon>
        <taxon>Maylandia zebra complex</taxon>
    </lineage>
</organism>
<dbReference type="GeneTree" id="ENSGT00520000059940"/>
<evidence type="ECO:0000313" key="9">
    <source>
        <dbReference type="Proteomes" id="UP000265160"/>
    </source>
</evidence>
<dbReference type="InterPro" id="IPR009057">
    <property type="entry name" value="Homeodomain-like_sf"/>
</dbReference>
<protein>
    <recommendedName>
        <fullName evidence="7">Homeobox domain-containing protein</fullName>
    </recommendedName>
</protein>
<evidence type="ECO:0000256" key="3">
    <source>
        <dbReference type="ARBA" id="ARBA00023242"/>
    </source>
</evidence>
<dbReference type="GO" id="GO:0000978">
    <property type="term" value="F:RNA polymerase II cis-regulatory region sequence-specific DNA binding"/>
    <property type="evidence" value="ECO:0007669"/>
    <property type="project" value="TreeGrafter"/>
</dbReference>
<evidence type="ECO:0000313" key="8">
    <source>
        <dbReference type="Ensembl" id="ENSMZEP00005033486.1"/>
    </source>
</evidence>
<evidence type="ECO:0000256" key="2">
    <source>
        <dbReference type="ARBA" id="ARBA00023155"/>
    </source>
</evidence>
<dbReference type="InterPro" id="IPR001356">
    <property type="entry name" value="HD"/>
</dbReference>
<keyword evidence="3 4" id="KW-0539">Nucleus</keyword>
<sequence>KSEVAEAVSSSVTEEELVFASPRNQEGSNTVTSTMCVKDEKAKVLKGRTRGLFSDSQLKTLDHHFNQKIYPDPQEMTELAELTGLTYKQVSVKTWFQNRRRKFRKIPDSHHLNQGVPLTIVNKTASTEPPNPLFSLFIKYS</sequence>
<dbReference type="Pfam" id="PF00046">
    <property type="entry name" value="Homeodomain"/>
    <property type="match status" value="1"/>
</dbReference>
<dbReference type="PANTHER" id="PTHR24327:SF72">
    <property type="entry name" value="HOMEOBOX PROTEIN NANOG"/>
    <property type="match status" value="1"/>
</dbReference>
<feature type="DNA-binding region" description="Homeobox" evidence="4">
    <location>
        <begin position="46"/>
        <end position="107"/>
    </location>
</feature>
<dbReference type="CDD" id="cd00086">
    <property type="entry name" value="homeodomain"/>
    <property type="match status" value="1"/>
</dbReference>
<dbReference type="Proteomes" id="UP000265160">
    <property type="component" value="Unplaced"/>
</dbReference>
<feature type="domain" description="Homeobox" evidence="7">
    <location>
        <begin position="44"/>
        <end position="106"/>
    </location>
</feature>
<evidence type="ECO:0000256" key="1">
    <source>
        <dbReference type="ARBA" id="ARBA00023125"/>
    </source>
</evidence>
<comment type="subcellular location">
    <subcellularLocation>
        <location evidence="4 5">Nucleus</location>
    </subcellularLocation>
</comment>
<proteinExistence type="predicted"/>
<name>A0A3P9DH79_9CICH</name>
<dbReference type="SMART" id="SM00389">
    <property type="entry name" value="HOX"/>
    <property type="match status" value="1"/>
</dbReference>
<dbReference type="SUPFAM" id="SSF46689">
    <property type="entry name" value="Homeodomain-like"/>
    <property type="match status" value="1"/>
</dbReference>
<keyword evidence="1 4" id="KW-0238">DNA-binding</keyword>
<dbReference type="GO" id="GO:0000981">
    <property type="term" value="F:DNA-binding transcription factor activity, RNA polymerase II-specific"/>
    <property type="evidence" value="ECO:0007669"/>
    <property type="project" value="TreeGrafter"/>
</dbReference>
<feature type="compositionally biased region" description="Low complexity" evidence="6">
    <location>
        <begin position="1"/>
        <end position="12"/>
    </location>
</feature>
<keyword evidence="2 4" id="KW-0371">Homeobox</keyword>
<dbReference type="GO" id="GO:0005634">
    <property type="term" value="C:nucleus"/>
    <property type="evidence" value="ECO:0007669"/>
    <property type="project" value="UniProtKB-SubCell"/>
</dbReference>
<keyword evidence="9" id="KW-1185">Reference proteome</keyword>
<evidence type="ECO:0000259" key="7">
    <source>
        <dbReference type="PROSITE" id="PS50071"/>
    </source>
</evidence>
<feature type="compositionally biased region" description="Polar residues" evidence="6">
    <location>
        <begin position="22"/>
        <end position="31"/>
    </location>
</feature>
<feature type="region of interest" description="Disordered" evidence="6">
    <location>
        <begin position="1"/>
        <end position="31"/>
    </location>
</feature>
<dbReference type="PANTHER" id="PTHR24327">
    <property type="entry name" value="HOMEOBOX PROTEIN"/>
    <property type="match status" value="1"/>
</dbReference>
<dbReference type="Ensembl" id="ENSMZET00005034619.1">
    <property type="protein sequence ID" value="ENSMZEP00005033486.1"/>
    <property type="gene ID" value="ENSMZEG00005025003.1"/>
</dbReference>
<evidence type="ECO:0000256" key="6">
    <source>
        <dbReference type="SAM" id="MobiDB-lite"/>
    </source>
</evidence>
<evidence type="ECO:0000256" key="5">
    <source>
        <dbReference type="RuleBase" id="RU000682"/>
    </source>
</evidence>